<dbReference type="Proteomes" id="UP001203004">
    <property type="component" value="Unassembled WGS sequence"/>
</dbReference>
<dbReference type="InterPro" id="IPR006379">
    <property type="entry name" value="HAD-SF_hydro_IIB"/>
</dbReference>
<dbReference type="PANTHER" id="PTHR10000:SF25">
    <property type="entry name" value="PHOSPHATASE YKRA-RELATED"/>
    <property type="match status" value="1"/>
</dbReference>
<dbReference type="GO" id="GO:0016787">
    <property type="term" value="F:hydrolase activity"/>
    <property type="evidence" value="ECO:0007669"/>
    <property type="project" value="UniProtKB-KW"/>
</dbReference>
<evidence type="ECO:0000313" key="1">
    <source>
        <dbReference type="EMBL" id="MCL1630983.1"/>
    </source>
</evidence>
<dbReference type="Pfam" id="PF08282">
    <property type="entry name" value="Hydrolase_3"/>
    <property type="match status" value="1"/>
</dbReference>
<protein>
    <submittedName>
        <fullName evidence="1">Cof-type HAD-IIB family hydrolase</fullName>
    </submittedName>
</protein>
<evidence type="ECO:0000313" key="2">
    <source>
        <dbReference type="Proteomes" id="UP001203004"/>
    </source>
</evidence>
<reference evidence="1 2" key="1">
    <citation type="submission" date="2022-05" db="EMBL/GenBank/DDBJ databases">
        <title>Sporolactobacillus sp nov CPB3-1, isolated from tree bark (Mangifera indica L.).</title>
        <authorList>
            <person name="Phuengjayaem S."/>
            <person name="Tanasupawat S."/>
        </authorList>
    </citation>
    <scope>NUCLEOTIDE SEQUENCE [LARGE SCALE GENOMIC DNA]</scope>
    <source>
        <strain evidence="1 2">CPB3-1</strain>
    </source>
</reference>
<dbReference type="SFLD" id="SFLDS00003">
    <property type="entry name" value="Haloacid_Dehalogenase"/>
    <property type="match status" value="1"/>
</dbReference>
<dbReference type="EMBL" id="JAMAST010000002">
    <property type="protein sequence ID" value="MCL1630983.1"/>
    <property type="molecule type" value="Genomic_DNA"/>
</dbReference>
<accession>A0ABT0M8N2</accession>
<sequence>MTRPKIVFFDIDDTLFDKNKSLPDSTVEAISELQRRGVITAIATGRTPVMFAELRKQLNIHTYVSINGAYVVDHDEPVYTNPLPEQPLRALAAQARKVGWSFAYESADTIKMDRYIDEKARLSMDSLQLPMPFPETDEHFLDHHDVYQGLLFYSEKDDAHFLETPPCNIFRYVRWHEFGVDVLPSTGSKATGIAQLLNTLNISTREACAFGDGNNDIEMLSFVGTGIAMGNAVDAAKQSADFVTTSVHEDGIYHGLKQIGLL</sequence>
<dbReference type="Gene3D" id="3.30.1240.10">
    <property type="match status" value="1"/>
</dbReference>
<dbReference type="PROSITE" id="PS01229">
    <property type="entry name" value="COF_2"/>
    <property type="match status" value="1"/>
</dbReference>
<name>A0ABT0M8N2_9BACL</name>
<dbReference type="InterPro" id="IPR000150">
    <property type="entry name" value="Cof"/>
</dbReference>
<dbReference type="SFLD" id="SFLDG01140">
    <property type="entry name" value="C2.B:_Phosphomannomutase_and_P"/>
    <property type="match status" value="1"/>
</dbReference>
<comment type="caution">
    <text evidence="1">The sequence shown here is derived from an EMBL/GenBank/DDBJ whole genome shotgun (WGS) entry which is preliminary data.</text>
</comment>
<dbReference type="InterPro" id="IPR023214">
    <property type="entry name" value="HAD_sf"/>
</dbReference>
<proteinExistence type="predicted"/>
<dbReference type="RefSeq" id="WP_249097861.1">
    <property type="nucleotide sequence ID" value="NZ_JAMAST010000002.1"/>
</dbReference>
<dbReference type="NCBIfam" id="TIGR00099">
    <property type="entry name" value="Cof-subfamily"/>
    <property type="match status" value="1"/>
</dbReference>
<dbReference type="InterPro" id="IPR036412">
    <property type="entry name" value="HAD-like_sf"/>
</dbReference>
<dbReference type="NCBIfam" id="TIGR01484">
    <property type="entry name" value="HAD-SF-IIB"/>
    <property type="match status" value="1"/>
</dbReference>
<organism evidence="1 2">
    <name type="scientific">Sporolactobacillus mangiferae</name>
    <dbReference type="NCBI Taxonomy" id="2940498"/>
    <lineage>
        <taxon>Bacteria</taxon>
        <taxon>Bacillati</taxon>
        <taxon>Bacillota</taxon>
        <taxon>Bacilli</taxon>
        <taxon>Bacillales</taxon>
        <taxon>Sporolactobacillaceae</taxon>
        <taxon>Sporolactobacillus</taxon>
    </lineage>
</organism>
<dbReference type="SUPFAM" id="SSF56784">
    <property type="entry name" value="HAD-like"/>
    <property type="match status" value="1"/>
</dbReference>
<keyword evidence="2" id="KW-1185">Reference proteome</keyword>
<gene>
    <name evidence="1" type="ORF">M3N64_03360</name>
</gene>
<dbReference type="PANTHER" id="PTHR10000">
    <property type="entry name" value="PHOSPHOSERINE PHOSPHATASE"/>
    <property type="match status" value="1"/>
</dbReference>
<dbReference type="Gene3D" id="3.40.50.1000">
    <property type="entry name" value="HAD superfamily/HAD-like"/>
    <property type="match status" value="1"/>
</dbReference>
<keyword evidence="1" id="KW-0378">Hydrolase</keyword>